<dbReference type="Proteomes" id="UP000236569">
    <property type="component" value="Unassembled WGS sequence"/>
</dbReference>
<keyword evidence="2 4" id="KW-0378">Hydrolase</keyword>
<dbReference type="InterPro" id="IPR017853">
    <property type="entry name" value="GH"/>
</dbReference>
<evidence type="ECO:0000256" key="1">
    <source>
        <dbReference type="ARBA" id="ARBA00005336"/>
    </source>
</evidence>
<dbReference type="InterPro" id="IPR036962">
    <property type="entry name" value="Glyco_hydro_3_N_sf"/>
</dbReference>
<dbReference type="Gene3D" id="2.60.120.260">
    <property type="entry name" value="Galactose-binding domain-like"/>
    <property type="match status" value="1"/>
</dbReference>
<sequence length="798" mass="85349">MTAEPPVTPAPWTLEEAAPFTAGADLWSTAARPERGISPVRMVDGPMGVASPHIDERDVSLVMPCGTALAASWDVDLARRVGEVVAGECHRRGVQAILGPNLNLPRSPLAGRAFETYSEDPFLTGTIGAAWISGMQARGVSAVAKHVVGNDSETQRHSMNSVMDERTLREVYLKPFELAAEAGVWAMMMAYNRCNGVTCSEQAHVMSILRRDFGWNGVLMSDWFGVQDGARSLNAGLDLEMPGPPRQMGPQAADFVAQGQVPEERVVEAARRVAAWAGQVDRSPQGTEGDPQAVLTEAAAAGFVLLKNEGAVLPLSADRPLAVIGPNASVPCYQGATFARIALAEDVLTPLEALRRQFGEVTHEVGVLPEYRLPPLSALPITADSGDRGLTVEYAPGPGSAPSFQEVRRTSTLVWFGDMPGGLSTGRPGTVRARTRLRPERSGVYRLFYGGTGDVTFLVNGVERGRRPSPVVSGDVMGHLLRGESDHLDLELTAGEDVHLEYVMTFAPARAQGLWYGAQPPEVPDLLARAEALAARAEQVVLVVGETADSGVESRDRTTTRLPGAQLDLIRRVCAVNPRTVVVVNAAHAVDTEWATEAAAVLQVWFPGQGFGAALAEVLTGLREPGGRLPVTFARREEDYPAFDLTPDTSGDLRYEEGVLIGYRAFAARGVAPAFALGHGLGYAEFEYGGVGVEPQPDGNIRVAVQVTNTSGRAGKEVVQVYLEQPEFGGVPAHPELAAFAAPVVPAGETRTVHLTVPARAFRRWSEAEGGWVMPPGTWTLNVGRSLQDLRWTGQVTL</sequence>
<dbReference type="Pfam" id="PF00933">
    <property type="entry name" value="Glyco_hydro_3"/>
    <property type="match status" value="1"/>
</dbReference>
<dbReference type="GO" id="GO:0004553">
    <property type="term" value="F:hydrolase activity, hydrolyzing O-glycosyl compounds"/>
    <property type="evidence" value="ECO:0007669"/>
    <property type="project" value="InterPro"/>
</dbReference>
<evidence type="ECO:0000256" key="4">
    <source>
        <dbReference type="RuleBase" id="RU361161"/>
    </source>
</evidence>
<dbReference type="InterPro" id="IPR019800">
    <property type="entry name" value="Glyco_hydro_3_AS"/>
</dbReference>
<dbReference type="InterPro" id="IPR037524">
    <property type="entry name" value="PA14/GLEYA"/>
</dbReference>
<dbReference type="InterPro" id="IPR050288">
    <property type="entry name" value="Cellulose_deg_GH3"/>
</dbReference>
<dbReference type="PROSITE" id="PS00775">
    <property type="entry name" value="GLYCOSYL_HYDROL_F3"/>
    <property type="match status" value="1"/>
</dbReference>
<reference evidence="7" key="1">
    <citation type="submission" date="2018-01" db="EMBL/GenBank/DDBJ databases">
        <title>Draft Genome Sequence of the Radioresistant Bacterium Deinococcus aerius TR0125, Isolated from the Higher Atmosphere above Japan.</title>
        <authorList>
            <person name="Satoh K."/>
            <person name="Arai H."/>
            <person name="Sanzen T."/>
            <person name="Kawaguchi Y."/>
            <person name="Hayashi H."/>
            <person name="Yokobori S."/>
            <person name="Yamagishi A."/>
            <person name="Oono Y."/>
            <person name="Narumi I."/>
        </authorList>
    </citation>
    <scope>NUCLEOTIDE SEQUENCE [LARGE SCALE GENOMIC DNA]</scope>
    <source>
        <strain evidence="7">TR0125</strain>
    </source>
</reference>
<dbReference type="GO" id="GO:0005975">
    <property type="term" value="P:carbohydrate metabolic process"/>
    <property type="evidence" value="ECO:0007669"/>
    <property type="project" value="InterPro"/>
</dbReference>
<name>A0A2I9DRI0_9DEIO</name>
<evidence type="ECO:0000313" key="7">
    <source>
        <dbReference type="Proteomes" id="UP000236569"/>
    </source>
</evidence>
<evidence type="ECO:0000313" key="6">
    <source>
        <dbReference type="EMBL" id="GBF08001.1"/>
    </source>
</evidence>
<dbReference type="SMART" id="SM01217">
    <property type="entry name" value="Fn3_like"/>
    <property type="match status" value="1"/>
</dbReference>
<dbReference type="PANTHER" id="PTHR42715:SF10">
    <property type="entry name" value="BETA-GLUCOSIDASE"/>
    <property type="match status" value="1"/>
</dbReference>
<dbReference type="SUPFAM" id="SSF52279">
    <property type="entry name" value="Beta-D-glucan exohydrolase, C-terminal domain"/>
    <property type="match status" value="1"/>
</dbReference>
<keyword evidence="3" id="KW-0119">Carbohydrate metabolism</keyword>
<dbReference type="Pfam" id="PF14310">
    <property type="entry name" value="Fn3-like"/>
    <property type="match status" value="1"/>
</dbReference>
<dbReference type="InterPro" id="IPR002772">
    <property type="entry name" value="Glyco_hydro_3_C"/>
</dbReference>
<dbReference type="Pfam" id="PF01915">
    <property type="entry name" value="Glyco_hydro_3_C"/>
    <property type="match status" value="1"/>
</dbReference>
<dbReference type="PRINTS" id="PR00133">
    <property type="entry name" value="GLHYDRLASE3"/>
</dbReference>
<dbReference type="Gene3D" id="2.60.40.10">
    <property type="entry name" value="Immunoglobulins"/>
    <property type="match status" value="1"/>
</dbReference>
<dbReference type="OrthoDB" id="9805821at2"/>
<dbReference type="InterPro" id="IPR013783">
    <property type="entry name" value="Ig-like_fold"/>
</dbReference>
<dbReference type="Gene3D" id="3.40.50.1700">
    <property type="entry name" value="Glycoside hydrolase family 3 C-terminal domain"/>
    <property type="match status" value="1"/>
</dbReference>
<comment type="caution">
    <text evidence="6">The sequence shown here is derived from an EMBL/GenBank/DDBJ whole genome shotgun (WGS) entry which is preliminary data.</text>
</comment>
<dbReference type="PROSITE" id="PS51820">
    <property type="entry name" value="PA14"/>
    <property type="match status" value="1"/>
</dbReference>
<protein>
    <submittedName>
        <fullName evidence="6">Beta-glucosidase</fullName>
    </submittedName>
</protein>
<dbReference type="RefSeq" id="WP_103131281.1">
    <property type="nucleotide sequence ID" value="NZ_BFAG01000020.1"/>
</dbReference>
<accession>A0A2I9DRI0</accession>
<evidence type="ECO:0000256" key="2">
    <source>
        <dbReference type="ARBA" id="ARBA00022801"/>
    </source>
</evidence>
<dbReference type="SUPFAM" id="SSF51445">
    <property type="entry name" value="(Trans)glycosidases"/>
    <property type="match status" value="1"/>
</dbReference>
<dbReference type="PANTHER" id="PTHR42715">
    <property type="entry name" value="BETA-GLUCOSIDASE"/>
    <property type="match status" value="1"/>
</dbReference>
<dbReference type="InterPro" id="IPR026891">
    <property type="entry name" value="Fn3-like"/>
</dbReference>
<proteinExistence type="inferred from homology"/>
<evidence type="ECO:0000259" key="5">
    <source>
        <dbReference type="PROSITE" id="PS51820"/>
    </source>
</evidence>
<dbReference type="AlphaFoldDB" id="A0A2I9DRI0"/>
<organism evidence="6 7">
    <name type="scientific">Deinococcus aerius</name>
    <dbReference type="NCBI Taxonomy" id="200253"/>
    <lineage>
        <taxon>Bacteria</taxon>
        <taxon>Thermotogati</taxon>
        <taxon>Deinococcota</taxon>
        <taxon>Deinococci</taxon>
        <taxon>Deinococcales</taxon>
        <taxon>Deinococcaceae</taxon>
        <taxon>Deinococcus</taxon>
    </lineage>
</organism>
<gene>
    <name evidence="6" type="ORF">DAERI_200058</name>
</gene>
<dbReference type="InterPro" id="IPR001764">
    <property type="entry name" value="Glyco_hydro_3_N"/>
</dbReference>
<keyword evidence="7" id="KW-1185">Reference proteome</keyword>
<feature type="domain" description="PA14" evidence="5">
    <location>
        <begin position="385"/>
        <end position="532"/>
    </location>
</feature>
<evidence type="ECO:0000256" key="3">
    <source>
        <dbReference type="ARBA" id="ARBA00023277"/>
    </source>
</evidence>
<comment type="similarity">
    <text evidence="1 4">Belongs to the glycosyl hydrolase 3 family.</text>
</comment>
<keyword evidence="4" id="KW-0326">Glycosidase</keyword>
<dbReference type="EMBL" id="BFAG01000020">
    <property type="protein sequence ID" value="GBF08001.1"/>
    <property type="molecule type" value="Genomic_DNA"/>
</dbReference>
<dbReference type="InterPro" id="IPR036881">
    <property type="entry name" value="Glyco_hydro_3_C_sf"/>
</dbReference>
<dbReference type="Gene3D" id="3.20.20.300">
    <property type="entry name" value="Glycoside hydrolase, family 3, N-terminal domain"/>
    <property type="match status" value="1"/>
</dbReference>